<evidence type="ECO:0000313" key="2">
    <source>
        <dbReference type="Proteomes" id="UP000824258"/>
    </source>
</evidence>
<evidence type="ECO:0000313" key="1">
    <source>
        <dbReference type="EMBL" id="HIR10407.1"/>
    </source>
</evidence>
<protein>
    <submittedName>
        <fullName evidence="1">Uncharacterized protein</fullName>
    </submittedName>
</protein>
<sequence length="89" mass="10418">MEAENRPCAVIALCDAEGALRPLRFRFEDGAHRLHTVSVTEVTDTRRETFVGMEQLAFLCRARVDGREALYELKYTVSTHRWVLFRRIY</sequence>
<proteinExistence type="predicted"/>
<gene>
    <name evidence="1" type="ORF">IAA70_08375</name>
</gene>
<accession>A0A9D1D7V0</accession>
<dbReference type="AlphaFoldDB" id="A0A9D1D7V0"/>
<dbReference type="Proteomes" id="UP000824258">
    <property type="component" value="Unassembled WGS sequence"/>
</dbReference>
<reference evidence="1" key="1">
    <citation type="submission" date="2020-10" db="EMBL/GenBank/DDBJ databases">
        <authorList>
            <person name="Gilroy R."/>
        </authorList>
    </citation>
    <scope>NUCLEOTIDE SEQUENCE</scope>
    <source>
        <strain evidence="1">ChiHjej9B8-7071</strain>
    </source>
</reference>
<name>A0A9D1D7V0_9FIRM</name>
<reference evidence="1" key="2">
    <citation type="journal article" date="2021" name="PeerJ">
        <title>Extensive microbial diversity within the chicken gut microbiome revealed by metagenomics and culture.</title>
        <authorList>
            <person name="Gilroy R."/>
            <person name="Ravi A."/>
            <person name="Getino M."/>
            <person name="Pursley I."/>
            <person name="Horton D.L."/>
            <person name="Alikhan N.F."/>
            <person name="Baker D."/>
            <person name="Gharbi K."/>
            <person name="Hall N."/>
            <person name="Watson M."/>
            <person name="Adriaenssens E.M."/>
            <person name="Foster-Nyarko E."/>
            <person name="Jarju S."/>
            <person name="Secka A."/>
            <person name="Antonio M."/>
            <person name="Oren A."/>
            <person name="Chaudhuri R.R."/>
            <person name="La Ragione R."/>
            <person name="Hildebrand F."/>
            <person name="Pallen M.J."/>
        </authorList>
    </citation>
    <scope>NUCLEOTIDE SEQUENCE</scope>
    <source>
        <strain evidence="1">ChiHjej9B8-7071</strain>
    </source>
</reference>
<comment type="caution">
    <text evidence="1">The sequence shown here is derived from an EMBL/GenBank/DDBJ whole genome shotgun (WGS) entry which is preliminary data.</text>
</comment>
<dbReference type="EMBL" id="DVGD01000279">
    <property type="protein sequence ID" value="HIR10407.1"/>
    <property type="molecule type" value="Genomic_DNA"/>
</dbReference>
<organism evidence="1 2">
    <name type="scientific">Candidatus Avoscillospira stercoripullorum</name>
    <dbReference type="NCBI Taxonomy" id="2840709"/>
    <lineage>
        <taxon>Bacteria</taxon>
        <taxon>Bacillati</taxon>
        <taxon>Bacillota</taxon>
        <taxon>Clostridia</taxon>
        <taxon>Eubacteriales</taxon>
        <taxon>Oscillospiraceae</taxon>
        <taxon>Oscillospiraceae incertae sedis</taxon>
        <taxon>Candidatus Avoscillospira</taxon>
    </lineage>
</organism>